<protein>
    <submittedName>
        <fullName evidence="3">Uncharacterized protein</fullName>
    </submittedName>
</protein>
<dbReference type="EMBL" id="BOOO01000049">
    <property type="protein sequence ID" value="GII34319.1"/>
    <property type="molecule type" value="Genomic_DNA"/>
</dbReference>
<feature type="transmembrane region" description="Helical" evidence="2">
    <location>
        <begin position="44"/>
        <end position="68"/>
    </location>
</feature>
<keyword evidence="2" id="KW-1133">Transmembrane helix</keyword>
<accession>A0A8J3U1I1</accession>
<name>A0A8J3U1I1_9ACTN</name>
<reference evidence="3 4" key="1">
    <citation type="submission" date="2021-01" db="EMBL/GenBank/DDBJ databases">
        <title>Whole genome shotgun sequence of Planotetraspora mira NBRC 15435.</title>
        <authorList>
            <person name="Komaki H."/>
            <person name="Tamura T."/>
        </authorList>
    </citation>
    <scope>NUCLEOTIDE SEQUENCE [LARGE SCALE GENOMIC DNA]</scope>
    <source>
        <strain evidence="3 4">NBRC 15435</strain>
    </source>
</reference>
<evidence type="ECO:0000313" key="3">
    <source>
        <dbReference type="EMBL" id="GII34319.1"/>
    </source>
</evidence>
<dbReference type="RefSeq" id="WP_203958123.1">
    <property type="nucleotide sequence ID" value="NZ_BOOO01000049.1"/>
</dbReference>
<feature type="region of interest" description="Disordered" evidence="1">
    <location>
        <begin position="1"/>
        <end position="25"/>
    </location>
</feature>
<gene>
    <name evidence="3" type="ORF">Pmi06nite_77610</name>
</gene>
<dbReference type="Proteomes" id="UP000650628">
    <property type="component" value="Unassembled WGS sequence"/>
</dbReference>
<comment type="caution">
    <text evidence="3">The sequence shown here is derived from an EMBL/GenBank/DDBJ whole genome shotgun (WGS) entry which is preliminary data.</text>
</comment>
<sequence length="92" mass="10056">MAQASTSVGRARSRPRKERQEQHEEQCVTLPLIGEVTMPPRDHLVFYAVLGLVGVLEIIEWPLVLIVGGGHFLSQQQRSPILQQAGEAASAA</sequence>
<evidence type="ECO:0000256" key="2">
    <source>
        <dbReference type="SAM" id="Phobius"/>
    </source>
</evidence>
<keyword evidence="4" id="KW-1185">Reference proteome</keyword>
<evidence type="ECO:0000256" key="1">
    <source>
        <dbReference type="SAM" id="MobiDB-lite"/>
    </source>
</evidence>
<keyword evidence="2" id="KW-0812">Transmembrane</keyword>
<evidence type="ECO:0000313" key="4">
    <source>
        <dbReference type="Proteomes" id="UP000650628"/>
    </source>
</evidence>
<organism evidence="3 4">
    <name type="scientific">Planotetraspora mira</name>
    <dbReference type="NCBI Taxonomy" id="58121"/>
    <lineage>
        <taxon>Bacteria</taxon>
        <taxon>Bacillati</taxon>
        <taxon>Actinomycetota</taxon>
        <taxon>Actinomycetes</taxon>
        <taxon>Streptosporangiales</taxon>
        <taxon>Streptosporangiaceae</taxon>
        <taxon>Planotetraspora</taxon>
    </lineage>
</organism>
<proteinExistence type="predicted"/>
<keyword evidence="2" id="KW-0472">Membrane</keyword>
<dbReference type="AlphaFoldDB" id="A0A8J3U1I1"/>